<evidence type="ECO:0000313" key="1">
    <source>
        <dbReference type="EMBL" id="KAA6338485.1"/>
    </source>
</evidence>
<accession>A0A5J4RZ22</accession>
<protein>
    <submittedName>
        <fullName evidence="1">Uncharacterized protein</fullName>
    </submittedName>
</protein>
<sequence length="438" mass="50244">MITRQLIMKRKTTKNLVALLLYCLIFLTYSCGSCGGRNDRKKTVAETPPQVENNTKISKVVFYLENSGSMFGYISNITEYVEDISELSEKPDFVAEKIKREFYFINGANKQGQSFCVTPIGSNPAVFKSKLNRNGFNCGNTKTSDLNSMFQVALAKAQDDIISILISDAIYDIKQPQSSLNVLATEGRETRSKFITRLENGDLQTLMIKLKSRFDGYYYYSSTKGQKEIHQFRPFYIWIFGKSELLNNYFSEEYISKYLKGYDNYARFLIINENSILYQIVPSLNRKGNFALDRKVKNKIIDAKKDRNGQGFQFTIAVDYSSLPFSDNYLTSIANYHINSNYKIVAIQKVSKKIHEVTAFNPTYTITVYTDKNPYGNLEISLQYGAPSWIAETDVDNENNIDEIHTFGFKYLTDAISEAYSYKNRDKKLATFKIEISN</sequence>
<dbReference type="AlphaFoldDB" id="A0A5J4RZ22"/>
<comment type="caution">
    <text evidence="1">The sequence shown here is derived from an EMBL/GenBank/DDBJ whole genome shotgun (WGS) entry which is preliminary data.</text>
</comment>
<gene>
    <name evidence="1" type="ORF">EZS27_013524</name>
</gene>
<organism evidence="1">
    <name type="scientific">termite gut metagenome</name>
    <dbReference type="NCBI Taxonomy" id="433724"/>
    <lineage>
        <taxon>unclassified sequences</taxon>
        <taxon>metagenomes</taxon>
        <taxon>organismal metagenomes</taxon>
    </lineage>
</organism>
<proteinExistence type="predicted"/>
<dbReference type="PROSITE" id="PS51257">
    <property type="entry name" value="PROKAR_LIPOPROTEIN"/>
    <property type="match status" value="1"/>
</dbReference>
<dbReference type="EMBL" id="SNRY01000613">
    <property type="protein sequence ID" value="KAA6338485.1"/>
    <property type="molecule type" value="Genomic_DNA"/>
</dbReference>
<reference evidence="1" key="1">
    <citation type="submission" date="2019-03" db="EMBL/GenBank/DDBJ databases">
        <title>Single cell metagenomics reveals metabolic interactions within the superorganism composed of flagellate Streblomastix strix and complex community of Bacteroidetes bacteria on its surface.</title>
        <authorList>
            <person name="Treitli S.C."/>
            <person name="Kolisko M."/>
            <person name="Husnik F."/>
            <person name="Keeling P."/>
            <person name="Hampl V."/>
        </authorList>
    </citation>
    <scope>NUCLEOTIDE SEQUENCE</scope>
    <source>
        <strain evidence="1">STM</strain>
    </source>
</reference>
<name>A0A5J4RZ22_9ZZZZ</name>